<name>A0AA86UKF4_9EUKA</name>
<dbReference type="EMBL" id="CATOUU010000710">
    <property type="protein sequence ID" value="CAI9943033.1"/>
    <property type="molecule type" value="Genomic_DNA"/>
</dbReference>
<reference evidence="2 3" key="2">
    <citation type="submission" date="2024-07" db="EMBL/GenBank/DDBJ databases">
        <authorList>
            <person name="Akdeniz Z."/>
        </authorList>
    </citation>
    <scope>NUCLEOTIDE SEQUENCE [LARGE SCALE GENOMIC DNA]</scope>
</reference>
<dbReference type="AlphaFoldDB" id="A0AA86UKF4"/>
<comment type="caution">
    <text evidence="1">The sequence shown here is derived from an EMBL/GenBank/DDBJ whole genome shotgun (WGS) entry which is preliminary data.</text>
</comment>
<keyword evidence="3" id="KW-1185">Reference proteome</keyword>
<evidence type="ECO:0000313" key="3">
    <source>
        <dbReference type="Proteomes" id="UP001642409"/>
    </source>
</evidence>
<dbReference type="Proteomes" id="UP001642409">
    <property type="component" value="Unassembled WGS sequence"/>
</dbReference>
<protein>
    <submittedName>
        <fullName evidence="2">Hypothetical_protein</fullName>
    </submittedName>
</protein>
<gene>
    <name evidence="1" type="ORF">HINF_LOCUS30678</name>
    <name evidence="2" type="ORF">HINF_LOCUS39526</name>
</gene>
<evidence type="ECO:0000313" key="2">
    <source>
        <dbReference type="EMBL" id="CAL6042300.1"/>
    </source>
</evidence>
<evidence type="ECO:0000313" key="1">
    <source>
        <dbReference type="EMBL" id="CAI9943033.1"/>
    </source>
</evidence>
<reference evidence="1" key="1">
    <citation type="submission" date="2023-06" db="EMBL/GenBank/DDBJ databases">
        <authorList>
            <person name="Kurt Z."/>
        </authorList>
    </citation>
    <scope>NUCLEOTIDE SEQUENCE</scope>
</reference>
<sequence length="107" mass="12131">MKASFSALNSTAVSTDSVPFSQAPQGNSFFRDVYSIWYPRSPSSFVMWTIGFASQRVITSGAQVSTTFRICLSLYPRQFTKGFGMLICSVFLQREVQFQNKQIKMLF</sequence>
<dbReference type="EMBL" id="CAXDID020000153">
    <property type="protein sequence ID" value="CAL6042300.1"/>
    <property type="molecule type" value="Genomic_DNA"/>
</dbReference>
<accession>A0AA86UKF4</accession>
<proteinExistence type="predicted"/>
<organism evidence="1">
    <name type="scientific">Hexamita inflata</name>
    <dbReference type="NCBI Taxonomy" id="28002"/>
    <lineage>
        <taxon>Eukaryota</taxon>
        <taxon>Metamonada</taxon>
        <taxon>Diplomonadida</taxon>
        <taxon>Hexamitidae</taxon>
        <taxon>Hexamitinae</taxon>
        <taxon>Hexamita</taxon>
    </lineage>
</organism>